<dbReference type="PANTHER" id="PTHR36451">
    <property type="entry name" value="PAPS-DEPENDENT SULFOTRANSFERASE STF3"/>
    <property type="match status" value="1"/>
</dbReference>
<dbReference type="Gene3D" id="3.40.50.300">
    <property type="entry name" value="P-loop containing nucleotide triphosphate hydrolases"/>
    <property type="match status" value="1"/>
</dbReference>
<keyword evidence="1" id="KW-0808">Transferase</keyword>
<keyword evidence="2" id="KW-1185">Reference proteome</keyword>
<name>A0A1M5JXQ6_9GAMM</name>
<gene>
    <name evidence="1" type="ORF">SAMN04488068_0243</name>
</gene>
<reference evidence="1 2" key="1">
    <citation type="submission" date="2016-11" db="EMBL/GenBank/DDBJ databases">
        <authorList>
            <person name="Jaros S."/>
            <person name="Januszkiewicz K."/>
            <person name="Wedrychowicz H."/>
        </authorList>
    </citation>
    <scope>NUCLEOTIDE SEQUENCE [LARGE SCALE GENOMIC DNA]</scope>
    <source>
        <strain evidence="1 2">CGMCC 1.7049</strain>
    </source>
</reference>
<dbReference type="RefSeq" id="WP_175550073.1">
    <property type="nucleotide sequence ID" value="NZ_FQWZ01000001.1"/>
</dbReference>
<dbReference type="EMBL" id="FQWZ01000001">
    <property type="protein sequence ID" value="SHG45019.1"/>
    <property type="molecule type" value="Genomic_DNA"/>
</dbReference>
<evidence type="ECO:0000313" key="1">
    <source>
        <dbReference type="EMBL" id="SHG45019.1"/>
    </source>
</evidence>
<dbReference type="Proteomes" id="UP000199758">
    <property type="component" value="Unassembled WGS sequence"/>
</dbReference>
<dbReference type="InterPro" id="IPR052736">
    <property type="entry name" value="Stf3_sulfotransferase"/>
</dbReference>
<dbReference type="InterPro" id="IPR027417">
    <property type="entry name" value="P-loop_NTPase"/>
</dbReference>
<dbReference type="PANTHER" id="PTHR36451:SF1">
    <property type="entry name" value="OMEGA-HYDROXY-BETA-DIHYDROMENAQUINONE-9 SULFOTRANSFERASE STF3"/>
    <property type="match status" value="1"/>
</dbReference>
<dbReference type="Pfam" id="PF13469">
    <property type="entry name" value="Sulfotransfer_3"/>
    <property type="match status" value="1"/>
</dbReference>
<dbReference type="STRING" id="490188.SAMN04488068_0243"/>
<organism evidence="1 2">
    <name type="scientific">Hydrocarboniphaga daqingensis</name>
    <dbReference type="NCBI Taxonomy" id="490188"/>
    <lineage>
        <taxon>Bacteria</taxon>
        <taxon>Pseudomonadati</taxon>
        <taxon>Pseudomonadota</taxon>
        <taxon>Gammaproteobacteria</taxon>
        <taxon>Nevskiales</taxon>
        <taxon>Nevskiaceae</taxon>
        <taxon>Hydrocarboniphaga</taxon>
    </lineage>
</organism>
<proteinExistence type="predicted"/>
<dbReference type="AlphaFoldDB" id="A0A1M5JXQ6"/>
<evidence type="ECO:0000313" key="2">
    <source>
        <dbReference type="Proteomes" id="UP000199758"/>
    </source>
</evidence>
<dbReference type="SUPFAM" id="SSF52540">
    <property type="entry name" value="P-loop containing nucleoside triphosphate hydrolases"/>
    <property type="match status" value="1"/>
</dbReference>
<dbReference type="GO" id="GO:0016740">
    <property type="term" value="F:transferase activity"/>
    <property type="evidence" value="ECO:0007669"/>
    <property type="project" value="UniProtKB-KW"/>
</dbReference>
<sequence>MPATSSSSQRLAARPAIATQYTNWLARLMLSRMWERQHNVAMDPPRHISTTTRWLSKTLLPSRIDRSAPIKAPIFILGTPRCGSTLLQDLLCRHDRVGYINYGMDLVQNPELFYAAHKLRTTLGLDVKGERYLQDSIIVNGGAPAEAMRFWGTALKLDPHALTWPQRRASDFSAAEIAFVQDTIRHVLYCFRDQGRDRFLTKCPALLTEPLLLQDIFPDARFIHLVRDGRMVANSLIKLYDLQVAQDIAVDHPVFKTDHFVPYPRVPGLEAWMKEYGPRDLRTTAHIWDSAVRFIGSVRGQLRHFHEIRYEDLCAAPEQQLNELLDFCELPRAGADNTAMKERLGQVGSVSHVNHYSGFDEVEAIAAASLHQYGYI</sequence>
<protein>
    <submittedName>
        <fullName evidence="1">Sulfotransferase family protein</fullName>
    </submittedName>
</protein>
<accession>A0A1M5JXQ6</accession>